<dbReference type="InterPro" id="IPR007110">
    <property type="entry name" value="Ig-like_dom"/>
</dbReference>
<name>A0A023ETA8_AEDAL</name>
<dbReference type="VEuPathDB" id="VectorBase:AALC636_032566"/>
<dbReference type="FunFam" id="2.60.40.10:FF:000107">
    <property type="entry name" value="Myosin, light chain kinase a"/>
    <property type="match status" value="1"/>
</dbReference>
<dbReference type="SUPFAM" id="SSF48726">
    <property type="entry name" value="Immunoglobulin"/>
    <property type="match status" value="1"/>
</dbReference>
<dbReference type="InterPro" id="IPR036179">
    <property type="entry name" value="Ig-like_dom_sf"/>
</dbReference>
<feature type="non-terminal residue" evidence="3">
    <location>
        <position position="1"/>
    </location>
</feature>
<evidence type="ECO:0000313" key="3">
    <source>
        <dbReference type="EMBL" id="JAC12533.1"/>
    </source>
</evidence>
<organism evidence="3">
    <name type="scientific">Aedes albopictus</name>
    <name type="common">Asian tiger mosquito</name>
    <name type="synonym">Stegomyia albopicta</name>
    <dbReference type="NCBI Taxonomy" id="7160"/>
    <lineage>
        <taxon>Eukaryota</taxon>
        <taxon>Metazoa</taxon>
        <taxon>Ecdysozoa</taxon>
        <taxon>Arthropoda</taxon>
        <taxon>Hexapoda</taxon>
        <taxon>Insecta</taxon>
        <taxon>Pterygota</taxon>
        <taxon>Neoptera</taxon>
        <taxon>Endopterygota</taxon>
        <taxon>Diptera</taxon>
        <taxon>Nematocera</taxon>
        <taxon>Culicoidea</taxon>
        <taxon>Culicidae</taxon>
        <taxon>Culicinae</taxon>
        <taxon>Aedini</taxon>
        <taxon>Aedes</taxon>
        <taxon>Stegomyia</taxon>
    </lineage>
</organism>
<dbReference type="InterPro" id="IPR052615">
    <property type="entry name" value="FGFRL"/>
</dbReference>
<feature type="non-terminal residue" evidence="3">
    <location>
        <position position="503"/>
    </location>
</feature>
<dbReference type="Gene3D" id="2.60.40.10">
    <property type="entry name" value="Immunoglobulins"/>
    <property type="match status" value="1"/>
</dbReference>
<dbReference type="PANTHER" id="PTHR19890">
    <property type="entry name" value="FIBROBLAST GROWTH FACTOR RECEPTOR"/>
    <property type="match status" value="1"/>
</dbReference>
<evidence type="ECO:0000259" key="2">
    <source>
        <dbReference type="PROSITE" id="PS50835"/>
    </source>
</evidence>
<proteinExistence type="evidence at transcript level"/>
<dbReference type="AlphaFoldDB" id="A0A023ETA8"/>
<protein>
    <submittedName>
        <fullName evidence="3">Putative titin</fullName>
    </submittedName>
</protein>
<accession>A0A023ETA8</accession>
<dbReference type="InterPro" id="IPR013783">
    <property type="entry name" value="Ig-like_fold"/>
</dbReference>
<dbReference type="VEuPathDB" id="VectorBase:AALFPA_075890"/>
<feature type="domain" description="Ig-like" evidence="2">
    <location>
        <begin position="39"/>
        <end position="129"/>
    </location>
</feature>
<reference evidence="3" key="1">
    <citation type="journal article" date="2014" name="PLoS Negl. Trop. Dis.">
        <title>Identification and characterization of seminal fluid proteins in the Asian tiger mosquito, Aedes albopictus.</title>
        <authorList>
            <person name="Boes K.E."/>
            <person name="Ribeiro J.M."/>
            <person name="Wong A."/>
            <person name="Harrington L.C."/>
            <person name="Wolfner M.F."/>
            <person name="Sirot L.K."/>
        </authorList>
    </citation>
    <scope>NUCLEOTIDE SEQUENCE</scope>
    <source>
        <tissue evidence="3">Reproductive organs</tissue>
    </source>
</reference>
<dbReference type="Pfam" id="PF07679">
    <property type="entry name" value="I-set"/>
    <property type="match status" value="1"/>
</dbReference>
<dbReference type="EMBL" id="GAPW01001065">
    <property type="protein sequence ID" value="JAC12533.1"/>
    <property type="molecule type" value="mRNA"/>
</dbReference>
<sequence>EPFEYVPDSEQFRSSEEDLLTDKSISTLEEYAEPIEYAPQIVKQLPEVIMSEERQLTKLEVKVLAQPKAQIRWLKANEEIIPSEEFQIENFEDGTSILVINDIYPDDSGTITFEAHNALGVATTTTELVVEEHVGTKAYRKPEWVQYMEDMKEALQETPDIREDTAITTTTTVTTATVGKKKHKKTKSEKKHKEIITETIQTEEDESIATLRQKTLILPLKPLLPSEEEMLDEMAVEFLKSPTRETRELPLGIASISSLPSILAQATNLEPSETTSSSASIDIIPQRSMVTEEILVSERESDSVILDSSKLSSVPKYNIIGLNESVQVSEVLTEELPQETSHSKPATHSAKTELIPTQPLQISESITHDSVSELYTQSEQPSSAKVELFTHDAKIVQETISNLSEEGLTLPQAPISSKAHPTVLSKESIEVTEVNKIEKELDFDSQIKLPAVTPKYHILPSESIQTSETIAEDSPSKFYPELAVPTESARKVFIEQKSYTTHV</sequence>
<dbReference type="InterPro" id="IPR013098">
    <property type="entry name" value="Ig_I-set"/>
</dbReference>
<keyword evidence="1" id="KW-0393">Immunoglobulin domain</keyword>
<dbReference type="PANTHER" id="PTHR19890:SF10">
    <property type="entry name" value="FIBROBLAST GROWTH FACTOR RECEPTOR-LIKE 1"/>
    <property type="match status" value="1"/>
</dbReference>
<evidence type="ECO:0000256" key="1">
    <source>
        <dbReference type="ARBA" id="ARBA00023319"/>
    </source>
</evidence>
<dbReference type="PROSITE" id="PS50835">
    <property type="entry name" value="IG_LIKE"/>
    <property type="match status" value="1"/>
</dbReference>